<dbReference type="AlphaFoldDB" id="A0AAV2CZP9"/>
<dbReference type="Proteomes" id="UP001497516">
    <property type="component" value="Chromosome 10"/>
</dbReference>
<dbReference type="EMBL" id="OZ034814">
    <property type="protein sequence ID" value="CAL1361744.1"/>
    <property type="molecule type" value="Genomic_DNA"/>
</dbReference>
<evidence type="ECO:0000313" key="2">
    <source>
        <dbReference type="EMBL" id="CAL1361744.1"/>
    </source>
</evidence>
<sequence>MSCSTCSSAIRPSPVKFPRSGNWMLDWECEDRPSNNRDVQFHENVFSMQEGIQQELHLIHRPLVQPTDDTSDDSPILGPASSPPGPAESASAPEPSSSFGSGPSHEPMSPNPRASSSESHKSSPGPNQSSPSPQTSSAQPISPAPVVVRKSDRICFRPKHLENYVTHFSDGNE</sequence>
<accession>A0AAV2CZP9</accession>
<keyword evidence="3" id="KW-1185">Reference proteome</keyword>
<reference evidence="2 3" key="1">
    <citation type="submission" date="2024-04" db="EMBL/GenBank/DDBJ databases">
        <authorList>
            <person name="Fracassetti M."/>
        </authorList>
    </citation>
    <scope>NUCLEOTIDE SEQUENCE [LARGE SCALE GENOMIC DNA]</scope>
</reference>
<feature type="region of interest" description="Disordered" evidence="1">
    <location>
        <begin position="64"/>
        <end position="146"/>
    </location>
</feature>
<gene>
    <name evidence="2" type="ORF">LTRI10_LOCUS9106</name>
</gene>
<evidence type="ECO:0000313" key="3">
    <source>
        <dbReference type="Proteomes" id="UP001497516"/>
    </source>
</evidence>
<name>A0AAV2CZP9_9ROSI</name>
<protein>
    <submittedName>
        <fullName evidence="2">Uncharacterized protein</fullName>
    </submittedName>
</protein>
<organism evidence="2 3">
    <name type="scientific">Linum trigynum</name>
    <dbReference type="NCBI Taxonomy" id="586398"/>
    <lineage>
        <taxon>Eukaryota</taxon>
        <taxon>Viridiplantae</taxon>
        <taxon>Streptophyta</taxon>
        <taxon>Embryophyta</taxon>
        <taxon>Tracheophyta</taxon>
        <taxon>Spermatophyta</taxon>
        <taxon>Magnoliopsida</taxon>
        <taxon>eudicotyledons</taxon>
        <taxon>Gunneridae</taxon>
        <taxon>Pentapetalae</taxon>
        <taxon>rosids</taxon>
        <taxon>fabids</taxon>
        <taxon>Malpighiales</taxon>
        <taxon>Linaceae</taxon>
        <taxon>Linum</taxon>
    </lineage>
</organism>
<feature type="compositionally biased region" description="Low complexity" evidence="1">
    <location>
        <begin position="122"/>
        <end position="145"/>
    </location>
</feature>
<evidence type="ECO:0000256" key="1">
    <source>
        <dbReference type="SAM" id="MobiDB-lite"/>
    </source>
</evidence>
<feature type="compositionally biased region" description="Low complexity" evidence="1">
    <location>
        <begin position="87"/>
        <end position="107"/>
    </location>
</feature>
<proteinExistence type="predicted"/>